<feature type="region of interest" description="Disordered" evidence="1">
    <location>
        <begin position="1"/>
        <end position="26"/>
    </location>
</feature>
<organism evidence="2 3">
    <name type="scientific">Frankliniella fusca</name>
    <dbReference type="NCBI Taxonomy" id="407009"/>
    <lineage>
        <taxon>Eukaryota</taxon>
        <taxon>Metazoa</taxon>
        <taxon>Ecdysozoa</taxon>
        <taxon>Arthropoda</taxon>
        <taxon>Hexapoda</taxon>
        <taxon>Insecta</taxon>
        <taxon>Pterygota</taxon>
        <taxon>Neoptera</taxon>
        <taxon>Paraneoptera</taxon>
        <taxon>Thysanoptera</taxon>
        <taxon>Terebrantia</taxon>
        <taxon>Thripoidea</taxon>
        <taxon>Thripidae</taxon>
        <taxon>Frankliniella</taxon>
    </lineage>
</organism>
<dbReference type="EMBL" id="JAHWGI010000994">
    <property type="protein sequence ID" value="KAK3920386.1"/>
    <property type="molecule type" value="Genomic_DNA"/>
</dbReference>
<reference evidence="2" key="1">
    <citation type="submission" date="2021-07" db="EMBL/GenBank/DDBJ databases">
        <authorList>
            <person name="Catto M.A."/>
            <person name="Jacobson A."/>
            <person name="Kennedy G."/>
            <person name="Labadie P."/>
            <person name="Hunt B.G."/>
            <person name="Srinivasan R."/>
        </authorList>
    </citation>
    <scope>NUCLEOTIDE SEQUENCE</scope>
    <source>
        <strain evidence="2">PL_HMW_Pooled</strain>
        <tissue evidence="2">Head</tissue>
    </source>
</reference>
<dbReference type="Proteomes" id="UP001219518">
    <property type="component" value="Unassembled WGS sequence"/>
</dbReference>
<keyword evidence="2" id="KW-0436">Ligase</keyword>
<dbReference type="GO" id="GO:0016874">
    <property type="term" value="F:ligase activity"/>
    <property type="evidence" value="ECO:0007669"/>
    <property type="project" value="UniProtKB-KW"/>
</dbReference>
<evidence type="ECO:0000313" key="3">
    <source>
        <dbReference type="Proteomes" id="UP001219518"/>
    </source>
</evidence>
<keyword evidence="3" id="KW-1185">Reference proteome</keyword>
<evidence type="ECO:0000256" key="1">
    <source>
        <dbReference type="SAM" id="MobiDB-lite"/>
    </source>
</evidence>
<dbReference type="PANTHER" id="PTHR46579">
    <property type="entry name" value="F5/8 TYPE C DOMAIN-CONTAINING PROTEIN-RELATED"/>
    <property type="match status" value="1"/>
</dbReference>
<feature type="region of interest" description="Disordered" evidence="1">
    <location>
        <begin position="65"/>
        <end position="85"/>
    </location>
</feature>
<dbReference type="PANTHER" id="PTHR46579:SF1">
    <property type="entry name" value="F5_8 TYPE C DOMAIN-CONTAINING PROTEIN"/>
    <property type="match status" value="1"/>
</dbReference>
<gene>
    <name evidence="2" type="ORF">KUF71_009673</name>
</gene>
<evidence type="ECO:0000313" key="2">
    <source>
        <dbReference type="EMBL" id="KAK3920386.1"/>
    </source>
</evidence>
<reference evidence="2" key="2">
    <citation type="journal article" date="2023" name="BMC Genomics">
        <title>Pest status, molecular evolution, and epigenetic factors derived from the genome assembly of Frankliniella fusca, a thysanopteran phytovirus vector.</title>
        <authorList>
            <person name="Catto M.A."/>
            <person name="Labadie P.E."/>
            <person name="Jacobson A.L."/>
            <person name="Kennedy G.G."/>
            <person name="Srinivasan R."/>
            <person name="Hunt B.G."/>
        </authorList>
    </citation>
    <scope>NUCLEOTIDE SEQUENCE</scope>
    <source>
        <strain evidence="2">PL_HMW_Pooled</strain>
    </source>
</reference>
<dbReference type="AlphaFoldDB" id="A0AAE1HGS5"/>
<protein>
    <submittedName>
        <fullName evidence="2">Methionine--tRNA ligase 1</fullName>
    </submittedName>
</protein>
<comment type="caution">
    <text evidence="2">The sequence shown here is derived from an EMBL/GenBank/DDBJ whole genome shotgun (WGS) entry which is preliminary data.</text>
</comment>
<name>A0AAE1HGS5_9NEOP</name>
<proteinExistence type="predicted"/>
<accession>A0AAE1HGS5</accession>
<sequence length="974" mass="110988">MLKYSRILKRAGKKAPRQTVHARKQRNALKPVVELAAEEHSDPELITDSTVVSPIDRLLEPVEPPVAEASSEHQPNQDLRSDAATDAHVHRCLESVEETDENWTEDDEEVVRAKRHKFSKRGRKLLHNEESHDSLPSSDEEICSDASAETVTINAEPASSAAREVLSEHDTVILEAEFSDDCDNSFKERSKSTEPLCPCTETTVDDLLYMTLTLGLRHGLTWAAQLDILKMMRCVFGDKKIPLSKNAYFKKLSAVSESDIDYHVFCDDCNSYLGKRDFSEYHCLECKKVFPMDEDTDCVVCNVCSIPLVVKKVKADERQCDVCEKKIALNLSNNLFVSVSIESQLRKFLEEESFVNNLVGYRFSRDTIPGTFSDIYDGEVYQNLFENNGILSSPYNFSYTFFTDGVANGKSTSVKTIWPIYLTINEIPYEERSKYMIVAGIYAGPREPNQSWFLQPFVEQANKLSSKGFSWSHQDESVVSLVLPLCFVADSVARFQMLNRLSFHAKDGCTFCYQQSVYVRKAMSQCYVPYLTESPACIRSQDSHRHDVAEAEKLHSLPDVNVSNYRGVKGSCQLDNLNYFSVTEGCVVDYMHALLGVVKKHMELITQSRFKKCWVPSLVRLSMKDIIAAVDARILKIQSTTSVIRELRPLKDLASWKASEYRSWLLFYSIVCLKGFLKPKYLLHFSMLSKATFILLQKSITTSDLHCVMELFQRYISLFYQYFFDENMVYNTHLLTHITEGVFNFGPIFGHNSFMYESKNRHILMLSKSPHFLCLQIARKFLTFQSLTSLSSKMVLTSNVLNFSSSVLNYKKLVNVNRVANCVLLGKPKCQFMSSEDRERLSQLCQTLSENHFFLYQRMLYNRKRYTTAAYGDQKKNNDSYVFLVDGRCVQIISIIKLPVAKKVLLNVESVPVSNAPLVRNDIFKFDSVKAVIQSDVCSMFLVPLEYVGEPAFCVGISATEKCVTHIPYGCTVE</sequence>